<dbReference type="Proteomes" id="UP001064048">
    <property type="component" value="Chromosome 16"/>
</dbReference>
<keyword evidence="2" id="KW-1185">Reference proteome</keyword>
<proteinExistence type="predicted"/>
<sequence length="108" mass="12076">MIELSELISRKKELLKLREVVKRKQKTEIKDGSDKDSDVVEDSDADIPPIISSRKGKGKGKTALCGQTDYLNDIVQDEVPTNDGETQDQSEEVDESNEKNTVNKKEAI</sequence>
<dbReference type="EMBL" id="CM046116">
    <property type="protein sequence ID" value="KAI8421672.1"/>
    <property type="molecule type" value="Genomic_DNA"/>
</dbReference>
<gene>
    <name evidence="1" type="ORF">MSG28_009662</name>
</gene>
<evidence type="ECO:0000313" key="1">
    <source>
        <dbReference type="EMBL" id="KAI8421672.1"/>
    </source>
</evidence>
<accession>A0ACC0JC11</accession>
<evidence type="ECO:0000313" key="2">
    <source>
        <dbReference type="Proteomes" id="UP001064048"/>
    </source>
</evidence>
<comment type="caution">
    <text evidence="1">The sequence shown here is derived from an EMBL/GenBank/DDBJ whole genome shotgun (WGS) entry which is preliminary data.</text>
</comment>
<reference evidence="1 2" key="1">
    <citation type="journal article" date="2022" name="Genome Biol. Evol.">
        <title>The Spruce Budworm Genome: Reconstructing the Evolutionary History of Antifreeze Proteins.</title>
        <authorList>
            <person name="Beliveau C."/>
            <person name="Gagne P."/>
            <person name="Picq S."/>
            <person name="Vernygora O."/>
            <person name="Keeling C.I."/>
            <person name="Pinkney K."/>
            <person name="Doucet D."/>
            <person name="Wen F."/>
            <person name="Johnston J.S."/>
            <person name="Maaroufi H."/>
            <person name="Boyle B."/>
            <person name="Laroche J."/>
            <person name="Dewar K."/>
            <person name="Juretic N."/>
            <person name="Blackburn G."/>
            <person name="Nisole A."/>
            <person name="Brunet B."/>
            <person name="Brandao M."/>
            <person name="Lumley L."/>
            <person name="Duan J."/>
            <person name="Quan G."/>
            <person name="Lucarotti C.J."/>
            <person name="Roe A.D."/>
            <person name="Sperling F.A.H."/>
            <person name="Levesque R.C."/>
            <person name="Cusson M."/>
        </authorList>
    </citation>
    <scope>NUCLEOTIDE SEQUENCE [LARGE SCALE GENOMIC DNA]</scope>
    <source>
        <strain evidence="1">Glfc:IPQL:Cfum</strain>
    </source>
</reference>
<name>A0ACC0JC11_CHOFU</name>
<organism evidence="1 2">
    <name type="scientific">Choristoneura fumiferana</name>
    <name type="common">Spruce budworm moth</name>
    <name type="synonym">Archips fumiferana</name>
    <dbReference type="NCBI Taxonomy" id="7141"/>
    <lineage>
        <taxon>Eukaryota</taxon>
        <taxon>Metazoa</taxon>
        <taxon>Ecdysozoa</taxon>
        <taxon>Arthropoda</taxon>
        <taxon>Hexapoda</taxon>
        <taxon>Insecta</taxon>
        <taxon>Pterygota</taxon>
        <taxon>Neoptera</taxon>
        <taxon>Endopterygota</taxon>
        <taxon>Lepidoptera</taxon>
        <taxon>Glossata</taxon>
        <taxon>Ditrysia</taxon>
        <taxon>Tortricoidea</taxon>
        <taxon>Tortricidae</taxon>
        <taxon>Tortricinae</taxon>
        <taxon>Choristoneura</taxon>
    </lineage>
</organism>
<protein>
    <submittedName>
        <fullName evidence="1">Uncharacterized protein</fullName>
    </submittedName>
</protein>